<reference evidence="2" key="1">
    <citation type="submission" date="2016-04" db="EMBL/GenBank/DDBJ databases">
        <title>Cephalotus genome sequencing.</title>
        <authorList>
            <person name="Fukushima K."/>
            <person name="Hasebe M."/>
            <person name="Fang X."/>
        </authorList>
    </citation>
    <scope>NUCLEOTIDE SEQUENCE [LARGE SCALE GENOMIC DNA]</scope>
    <source>
        <strain evidence="2">cv. St1</strain>
    </source>
</reference>
<keyword evidence="2" id="KW-1185">Reference proteome</keyword>
<accession>A0A1Q3BKE3</accession>
<evidence type="ECO:0000313" key="1">
    <source>
        <dbReference type="EMBL" id="GAV68445.1"/>
    </source>
</evidence>
<feature type="non-terminal residue" evidence="1">
    <location>
        <position position="105"/>
    </location>
</feature>
<dbReference type="EMBL" id="BDDD01000631">
    <property type="protein sequence ID" value="GAV68445.1"/>
    <property type="molecule type" value="Genomic_DNA"/>
</dbReference>
<protein>
    <submittedName>
        <fullName evidence="1">Uncharacterized protein</fullName>
    </submittedName>
</protein>
<sequence length="105" mass="12176">LQQQEATSQPRAEDTTCSALKIVHAGVRVECYYMAMPAIRILEKYPSFVLARPEAFRQPDSVLYDQILTLREMFFVNPRQTIKKLRRRIRKPKGEVTNSFVSKSS</sequence>
<dbReference type="STRING" id="3775.A0A1Q3BKE3"/>
<name>A0A1Q3BKE3_CEPFO</name>
<dbReference type="InParanoid" id="A0A1Q3BKE3"/>
<organism evidence="1 2">
    <name type="scientific">Cephalotus follicularis</name>
    <name type="common">Albany pitcher plant</name>
    <dbReference type="NCBI Taxonomy" id="3775"/>
    <lineage>
        <taxon>Eukaryota</taxon>
        <taxon>Viridiplantae</taxon>
        <taxon>Streptophyta</taxon>
        <taxon>Embryophyta</taxon>
        <taxon>Tracheophyta</taxon>
        <taxon>Spermatophyta</taxon>
        <taxon>Magnoliopsida</taxon>
        <taxon>eudicotyledons</taxon>
        <taxon>Gunneridae</taxon>
        <taxon>Pentapetalae</taxon>
        <taxon>rosids</taxon>
        <taxon>fabids</taxon>
        <taxon>Oxalidales</taxon>
        <taxon>Cephalotaceae</taxon>
        <taxon>Cephalotus</taxon>
    </lineage>
</organism>
<dbReference type="OrthoDB" id="1923394at2759"/>
<gene>
    <name evidence="1" type="ORF">CFOL_v3_11948</name>
</gene>
<evidence type="ECO:0000313" key="2">
    <source>
        <dbReference type="Proteomes" id="UP000187406"/>
    </source>
</evidence>
<feature type="non-terminal residue" evidence="1">
    <location>
        <position position="1"/>
    </location>
</feature>
<dbReference type="Proteomes" id="UP000187406">
    <property type="component" value="Unassembled WGS sequence"/>
</dbReference>
<proteinExistence type="predicted"/>
<dbReference type="AlphaFoldDB" id="A0A1Q3BKE3"/>
<comment type="caution">
    <text evidence="1">The sequence shown here is derived from an EMBL/GenBank/DDBJ whole genome shotgun (WGS) entry which is preliminary data.</text>
</comment>